<accession>A0A562SE67</accession>
<comment type="caution">
    <text evidence="1">The sequence shown here is derived from an EMBL/GenBank/DDBJ whole genome shotgun (WGS) entry which is preliminary data.</text>
</comment>
<evidence type="ECO:0000313" key="1">
    <source>
        <dbReference type="EMBL" id="TWI79559.1"/>
    </source>
</evidence>
<gene>
    <name evidence="1" type="ORF">JM93_04330</name>
</gene>
<dbReference type="Proteomes" id="UP000320593">
    <property type="component" value="Unassembled WGS sequence"/>
</dbReference>
<evidence type="ECO:0000313" key="2">
    <source>
        <dbReference type="Proteomes" id="UP000320593"/>
    </source>
</evidence>
<dbReference type="RefSeq" id="WP_145347596.1">
    <property type="nucleotide sequence ID" value="NZ_SMLY01000058.1"/>
</dbReference>
<dbReference type="AlphaFoldDB" id="A0A562SE67"/>
<dbReference type="EMBL" id="VLLF01000014">
    <property type="protein sequence ID" value="TWI79559.1"/>
    <property type="molecule type" value="Genomic_DNA"/>
</dbReference>
<sequence length="213" mass="22677">MLKQDKSVPEAQGATGRRIRQQDMTMCTAHVTALVTETQALVGLPGGESIHADQAAGCLLAPAIGDMVLVARGDDGAFILSVLTRDANTPADLRVPEANRVHLRANSELEVSAPTVKFTARNLNLISETLTQTGRQLVRNFSKSLETVVDKIVSARTITTTTDTRSTAVKEVDSLQAGILVENIDSVATQNSEISLVTASEDVRLDAKRVSVG</sequence>
<organism evidence="1 2">
    <name type="scientific">Roseibium hamelinense</name>
    <dbReference type="NCBI Taxonomy" id="150831"/>
    <lineage>
        <taxon>Bacteria</taxon>
        <taxon>Pseudomonadati</taxon>
        <taxon>Pseudomonadota</taxon>
        <taxon>Alphaproteobacteria</taxon>
        <taxon>Hyphomicrobiales</taxon>
        <taxon>Stappiaceae</taxon>
        <taxon>Roseibium</taxon>
    </lineage>
</organism>
<keyword evidence="2" id="KW-1185">Reference proteome</keyword>
<name>A0A562SE67_9HYPH</name>
<dbReference type="OrthoDB" id="7677552at2"/>
<protein>
    <submittedName>
        <fullName evidence="1">Uncharacterized protein DUF3540</fullName>
    </submittedName>
</protein>
<reference evidence="1 2" key="1">
    <citation type="submission" date="2019-07" db="EMBL/GenBank/DDBJ databases">
        <title>Genomic Encyclopedia of Archaeal and Bacterial Type Strains, Phase II (KMG-II): from individual species to whole genera.</title>
        <authorList>
            <person name="Goeker M."/>
        </authorList>
    </citation>
    <scope>NUCLEOTIDE SEQUENCE [LARGE SCALE GENOMIC DNA]</scope>
    <source>
        <strain evidence="1 2">ATCC BAA-252</strain>
    </source>
</reference>
<dbReference type="Pfam" id="PF12059">
    <property type="entry name" value="DUF3540"/>
    <property type="match status" value="1"/>
</dbReference>
<dbReference type="InterPro" id="IPR021927">
    <property type="entry name" value="DUF3540"/>
</dbReference>
<proteinExistence type="predicted"/>